<dbReference type="HOGENOM" id="CLU_005931_0_0_1"/>
<feature type="region of interest" description="Disordered" evidence="1">
    <location>
        <begin position="523"/>
        <end position="626"/>
    </location>
</feature>
<reference evidence="4 5" key="1">
    <citation type="submission" date="2013-03" db="EMBL/GenBank/DDBJ databases">
        <title>The Genome Sequence of Capronia coronata CBS 617.96.</title>
        <authorList>
            <consortium name="The Broad Institute Genomics Platform"/>
            <person name="Cuomo C."/>
            <person name="de Hoog S."/>
            <person name="Gorbushina A."/>
            <person name="Walker B."/>
            <person name="Young S.K."/>
            <person name="Zeng Q."/>
            <person name="Gargeya S."/>
            <person name="Fitzgerald M."/>
            <person name="Haas B."/>
            <person name="Abouelleil A."/>
            <person name="Allen A.W."/>
            <person name="Alvarado L."/>
            <person name="Arachchi H.M."/>
            <person name="Berlin A.M."/>
            <person name="Chapman S.B."/>
            <person name="Gainer-Dewar J."/>
            <person name="Goldberg J."/>
            <person name="Griggs A."/>
            <person name="Gujja S."/>
            <person name="Hansen M."/>
            <person name="Howarth C."/>
            <person name="Imamovic A."/>
            <person name="Ireland A."/>
            <person name="Larimer J."/>
            <person name="McCowan C."/>
            <person name="Murphy C."/>
            <person name="Pearson M."/>
            <person name="Poon T.W."/>
            <person name="Priest M."/>
            <person name="Roberts A."/>
            <person name="Saif S."/>
            <person name="Shea T."/>
            <person name="Sisk P."/>
            <person name="Sykes S."/>
            <person name="Wortman J."/>
            <person name="Nusbaum C."/>
            <person name="Birren B."/>
        </authorList>
    </citation>
    <scope>NUCLEOTIDE SEQUENCE [LARGE SCALE GENOMIC DNA]</scope>
    <source>
        <strain evidence="4 5">CBS 617.96</strain>
    </source>
</reference>
<evidence type="ECO:0000313" key="5">
    <source>
        <dbReference type="Proteomes" id="UP000019484"/>
    </source>
</evidence>
<dbReference type="SUPFAM" id="SSF56112">
    <property type="entry name" value="Protein kinase-like (PK-like)"/>
    <property type="match status" value="1"/>
</dbReference>
<dbReference type="PANTHER" id="PTHR34706:SF1">
    <property type="entry name" value="VWFA DOMAIN-CONTAINING PROTEIN"/>
    <property type="match status" value="1"/>
</dbReference>
<evidence type="ECO:0000259" key="3">
    <source>
        <dbReference type="PROSITE" id="PS50234"/>
    </source>
</evidence>
<feature type="compositionally biased region" description="Polar residues" evidence="1">
    <location>
        <begin position="612"/>
        <end position="626"/>
    </location>
</feature>
<comment type="caution">
    <text evidence="4">The sequence shown here is derived from an EMBL/GenBank/DDBJ whole genome shotgun (WGS) entry which is preliminary data.</text>
</comment>
<keyword evidence="4" id="KW-0418">Kinase</keyword>
<sequence>MGSQRGSLQIDPFTDPTIREFLDEIDRHSVPGVTFLLESDQHCTFVPHKVVDEYFDCRSQKSLAQVTKLVRAATASSAAKPTPRAVAQRCRRVFTILLIIGHSQHIGSFVENDNLSDNRLPFRPDDRKLFPKLNGGGDFFDEFYKEQWRFCVEPMRHSLDPVIMDDKRILPIVKMERLDKHKGASAVVRKITIHPDYDQLDDKLPDAQNNAGSLHEYVDKSYHDLEAQRYYDAEVDAYQKLHGSGEPIPNLIGFHGAFRQNKSFHIILEYANIGTLEDYLEEVNPPRRGQDIVTLWENLFKLNDALAQIHGLPQSNNKEKPRIFQGWHQDIKPNNILVSGDKVNKPYEVRFMLADLGLSHFTAVLEDRAGLTGEDQGGSQAYSAPERNLNRGLLSSVAHIVKQKSDTWSLGCVYSEVNAWVVDGPNGDLGVVKYREARQAESDLLDESMGACFHNSRGDLLTKVPEWHGELMERCATQDHITPILWEDLLKPIFYKPKNRLDAHQVRAWSNIILQKARNSLLSTPRPTQSVAASRVERLSTPKRNNTAPVSSPENRTLQPPRTPPNAPPEFVTSPMTPPYGTQGKPLPAMDPSQGRGLTHSPESLEPDTSPAAGSTNRGSLISITGSYRNSGTLTGASPNPSQRVTSSYIPGHKADYYYGQEPESLRRFTDTFGHSAPTNGRGPVDEELLELHGTSMLPVRAWNPSASPLLPGRPGIPSEETDPTGKGKAPARLPTKTRKPSKSLSVDQLKTWAELTRNQSKFRSKEHKLLYEDELIHQLKSRDHIFVIDDGETMFPHWGQLLSLYQDLIYMVKKKHLDPNGSELQFIISDQRKEARHTSELVQMVAGMKYQVKGESNLAARLNNIFTEYRNKLTKKSSARPVSIYVFTDGYWQGGKHEEVVGHAIEKMVRFLEKENYPDNMVGIQFIRFGNDPEGVERLRWLDEDLPKVMSPPKRDICDTTPANGNVWKMLLGSINDFWDDYPDT</sequence>
<proteinExistence type="predicted"/>
<feature type="region of interest" description="Disordered" evidence="1">
    <location>
        <begin position="703"/>
        <end position="745"/>
    </location>
</feature>
<feature type="domain" description="VWFA" evidence="3">
    <location>
        <begin position="784"/>
        <end position="943"/>
    </location>
</feature>
<organism evidence="4 5">
    <name type="scientific">Capronia coronata CBS 617.96</name>
    <dbReference type="NCBI Taxonomy" id="1182541"/>
    <lineage>
        <taxon>Eukaryota</taxon>
        <taxon>Fungi</taxon>
        <taxon>Dikarya</taxon>
        <taxon>Ascomycota</taxon>
        <taxon>Pezizomycotina</taxon>
        <taxon>Eurotiomycetes</taxon>
        <taxon>Chaetothyriomycetidae</taxon>
        <taxon>Chaetothyriales</taxon>
        <taxon>Herpotrichiellaceae</taxon>
        <taxon>Capronia</taxon>
    </lineage>
</organism>
<keyword evidence="4" id="KW-0808">Transferase</keyword>
<dbReference type="Pfam" id="PF00069">
    <property type="entry name" value="Pkinase"/>
    <property type="match status" value="1"/>
</dbReference>
<dbReference type="SMART" id="SM00220">
    <property type="entry name" value="S_TKc"/>
    <property type="match status" value="1"/>
</dbReference>
<dbReference type="Proteomes" id="UP000019484">
    <property type="component" value="Unassembled WGS sequence"/>
</dbReference>
<dbReference type="PANTHER" id="PTHR34706">
    <property type="entry name" value="SLR1338 PROTEIN"/>
    <property type="match status" value="1"/>
</dbReference>
<dbReference type="RefSeq" id="XP_007721257.1">
    <property type="nucleotide sequence ID" value="XM_007723067.1"/>
</dbReference>
<evidence type="ECO:0000256" key="1">
    <source>
        <dbReference type="SAM" id="MobiDB-lite"/>
    </source>
</evidence>
<accession>W9YMG9</accession>
<dbReference type="GO" id="GO:0005524">
    <property type="term" value="F:ATP binding"/>
    <property type="evidence" value="ECO:0007669"/>
    <property type="project" value="InterPro"/>
</dbReference>
<feature type="domain" description="Protein kinase" evidence="2">
    <location>
        <begin position="128"/>
        <end position="514"/>
    </location>
</feature>
<dbReference type="PROSITE" id="PS50234">
    <property type="entry name" value="VWFA"/>
    <property type="match status" value="1"/>
</dbReference>
<dbReference type="OrthoDB" id="5986190at2759"/>
<dbReference type="GeneID" id="19157056"/>
<dbReference type="GO" id="GO:0004672">
    <property type="term" value="F:protein kinase activity"/>
    <property type="evidence" value="ECO:0007669"/>
    <property type="project" value="InterPro"/>
</dbReference>
<dbReference type="SUPFAM" id="SSF53300">
    <property type="entry name" value="vWA-like"/>
    <property type="match status" value="1"/>
</dbReference>
<keyword evidence="5" id="KW-1185">Reference proteome</keyword>
<dbReference type="InterPro" id="IPR002035">
    <property type="entry name" value="VWF_A"/>
</dbReference>
<dbReference type="AlphaFoldDB" id="W9YMG9"/>
<evidence type="ECO:0000313" key="4">
    <source>
        <dbReference type="EMBL" id="EXJ93763.1"/>
    </source>
</evidence>
<name>W9YMG9_9EURO</name>
<feature type="compositionally biased region" description="Polar residues" evidence="1">
    <location>
        <begin position="542"/>
        <end position="560"/>
    </location>
</feature>
<dbReference type="InterPro" id="IPR000719">
    <property type="entry name" value="Prot_kinase_dom"/>
</dbReference>
<evidence type="ECO:0000259" key="2">
    <source>
        <dbReference type="PROSITE" id="PS50011"/>
    </source>
</evidence>
<protein>
    <submittedName>
        <fullName evidence="4">NEK protein kinase</fullName>
    </submittedName>
</protein>
<dbReference type="eggNOG" id="KOG0591">
    <property type="taxonomic scope" value="Eukaryota"/>
</dbReference>
<dbReference type="PROSITE" id="PS50011">
    <property type="entry name" value="PROTEIN_KINASE_DOM"/>
    <property type="match status" value="1"/>
</dbReference>
<gene>
    <name evidence="4" type="ORF">A1O1_02156</name>
</gene>
<dbReference type="Gene3D" id="1.10.510.10">
    <property type="entry name" value="Transferase(Phosphotransferase) domain 1"/>
    <property type="match status" value="1"/>
</dbReference>
<dbReference type="InterPro" id="IPR036465">
    <property type="entry name" value="vWFA_dom_sf"/>
</dbReference>
<feature type="compositionally biased region" description="Polar residues" evidence="1">
    <location>
        <begin position="523"/>
        <end position="532"/>
    </location>
</feature>
<dbReference type="EMBL" id="AMWN01000002">
    <property type="protein sequence ID" value="EXJ93763.1"/>
    <property type="molecule type" value="Genomic_DNA"/>
</dbReference>
<dbReference type="InterPro" id="IPR011009">
    <property type="entry name" value="Kinase-like_dom_sf"/>
</dbReference>
<dbReference type="STRING" id="1182541.W9YMG9"/>